<dbReference type="EC" id="1.1.1.205" evidence="11 14"/>
<dbReference type="CDD" id="cd00381">
    <property type="entry name" value="IMPDH"/>
    <property type="match status" value="1"/>
</dbReference>
<proteinExistence type="inferred from homology"/>
<feature type="domain" description="CBS" evidence="15">
    <location>
        <begin position="155"/>
        <end position="213"/>
    </location>
</feature>
<dbReference type="Proteomes" id="UP000658690">
    <property type="component" value="Unassembled WGS sequence"/>
</dbReference>
<evidence type="ECO:0000256" key="8">
    <source>
        <dbReference type="ARBA" id="ARBA00023027"/>
    </source>
</evidence>
<dbReference type="PROSITE" id="PS51371">
    <property type="entry name" value="CBS"/>
    <property type="match status" value="2"/>
</dbReference>
<evidence type="ECO:0000313" key="16">
    <source>
        <dbReference type="EMBL" id="NOU90304.1"/>
    </source>
</evidence>
<reference evidence="16 17" key="1">
    <citation type="submission" date="2019-10" db="EMBL/GenBank/DDBJ databases">
        <title>Description of Paenibacillus choica sp. nov.</title>
        <authorList>
            <person name="Carlier A."/>
            <person name="Qi S."/>
        </authorList>
    </citation>
    <scope>NUCLEOTIDE SEQUENCE [LARGE SCALE GENOMIC DNA]</scope>
    <source>
        <strain evidence="16 17">LMG 31460</strain>
    </source>
</reference>
<keyword evidence="17" id="KW-1185">Reference proteome</keyword>
<dbReference type="NCBIfam" id="TIGR01302">
    <property type="entry name" value="IMP_dehydrog"/>
    <property type="match status" value="1"/>
</dbReference>
<feature type="binding site" evidence="11">
    <location>
        <begin position="362"/>
        <end position="363"/>
    </location>
    <ligand>
        <name>IMP</name>
        <dbReference type="ChEBI" id="CHEBI:58053"/>
    </ligand>
</feature>
<dbReference type="InterPro" id="IPR013785">
    <property type="entry name" value="Aldolase_TIM"/>
</dbReference>
<evidence type="ECO:0000256" key="7">
    <source>
        <dbReference type="ARBA" id="ARBA00023002"/>
    </source>
</evidence>
<comment type="similarity">
    <text evidence="2 11 13">Belongs to the IMPDH/GMPR family.</text>
</comment>
<comment type="function">
    <text evidence="11">Catalyzes the conversion of inosine 5'-phosphate (IMP) to xanthosine 5'-phosphate (XMP), the first committed and rate-limiting step in the de novo synthesis of guanine nucleotides, and therefore plays an important role in the regulation of cell growth.</text>
</comment>
<feature type="binding site" evidence="11">
    <location>
        <position position="468"/>
    </location>
    <ligand>
        <name>K(+)</name>
        <dbReference type="ChEBI" id="CHEBI:29103"/>
        <note>ligand shared between two tetrameric partners</note>
    </ligand>
</feature>
<keyword evidence="3 11" id="KW-0479">Metal-binding</keyword>
<evidence type="ECO:0000256" key="5">
    <source>
        <dbReference type="ARBA" id="ARBA00022755"/>
    </source>
</evidence>
<dbReference type="RefSeq" id="WP_171693101.1">
    <property type="nucleotide sequence ID" value="NZ_WHOC01000164.1"/>
</dbReference>
<comment type="pathway">
    <text evidence="11 14">Purine metabolism; XMP biosynthesis via de novo pathway; XMP from IMP: step 1/1.</text>
</comment>
<dbReference type="EMBL" id="WHOC01000164">
    <property type="protein sequence ID" value="NOU90304.1"/>
    <property type="molecule type" value="Genomic_DNA"/>
</dbReference>
<evidence type="ECO:0000256" key="14">
    <source>
        <dbReference type="RuleBase" id="RU003928"/>
    </source>
</evidence>
<comment type="caution">
    <text evidence="11">Lacks conserved residue(s) required for the propagation of feature annotation.</text>
</comment>
<accession>A0ABX1ZDI6</accession>
<dbReference type="SMART" id="SM00116">
    <property type="entry name" value="CBS"/>
    <property type="match status" value="2"/>
</dbReference>
<feature type="binding site" evidence="11">
    <location>
        <position position="470"/>
    </location>
    <ligand>
        <name>K(+)</name>
        <dbReference type="ChEBI" id="CHEBI:29103"/>
        <note>ligand shared between two tetrameric partners</note>
    </ligand>
</feature>
<evidence type="ECO:0000256" key="12">
    <source>
        <dbReference type="PROSITE-ProRule" id="PRU00703"/>
    </source>
</evidence>
<feature type="binding site" description="in other chain" evidence="11">
    <location>
        <position position="303"/>
    </location>
    <ligand>
        <name>K(+)</name>
        <dbReference type="ChEBI" id="CHEBI:29103"/>
        <note>ligand shared between two tetrameric partners</note>
    </ligand>
</feature>
<sequence>MREDKFGKEGLTFDDVLLVPRKSEVFGKEIDVSTVLAPHVKLNIPFISSAMDTVTESALAIAMAREGGIGIIHKNMTIELQAEHVDRVKRSESGVITNPFSLTPEHHVYDAEELMAKYRISGVPIVNEANKLVGILTNRDLRFVHDYSIKIKEVMTQEDLVTAPVGTTLQQAEGILQKHKIEKLPLVDENFELKGLITIKDIEKAIQFPNSAKDAQGRLLVGAAVGVAKDVMERAAALVKAGIDVIVVDSAHGHHINIAETVKKLRSQYPELPIIAGNVATGDGTRDLIKAGASMVKVGIGPGSICTTRVIAGIGVPQITAIYDCAQAAAEFGVPIIADGGIKYSGDVVKAIAAGASAVMIGSLFAGTDESPGESEIFQGRKFKVYRGMGSLGAMKEGSKDRYFQENESKLVPEGIEGRVAYKGPMADTVYQLVGGLRSGMGYCGARNIQELINDTQFIRITGAGLKESHPHDIQITKEAPNYSL</sequence>
<evidence type="ECO:0000256" key="2">
    <source>
        <dbReference type="ARBA" id="ARBA00005502"/>
    </source>
</evidence>
<evidence type="ECO:0000256" key="1">
    <source>
        <dbReference type="ARBA" id="ARBA00001958"/>
    </source>
</evidence>
<evidence type="ECO:0000256" key="9">
    <source>
        <dbReference type="ARBA" id="ARBA00023122"/>
    </source>
</evidence>
<evidence type="ECO:0000256" key="4">
    <source>
        <dbReference type="ARBA" id="ARBA00022749"/>
    </source>
</evidence>
<dbReference type="PANTHER" id="PTHR11911:SF111">
    <property type="entry name" value="INOSINE-5'-MONOPHOSPHATE DEHYDROGENASE"/>
    <property type="match status" value="1"/>
</dbReference>
<evidence type="ECO:0000256" key="13">
    <source>
        <dbReference type="RuleBase" id="RU003927"/>
    </source>
</evidence>
<dbReference type="Gene3D" id="3.20.20.70">
    <property type="entry name" value="Aldolase class I"/>
    <property type="match status" value="1"/>
</dbReference>
<keyword evidence="8 11" id="KW-0520">NAD</keyword>
<dbReference type="SUPFAM" id="SSF54631">
    <property type="entry name" value="CBS-domain pair"/>
    <property type="match status" value="1"/>
</dbReference>
<feature type="binding site" evidence="11">
    <location>
        <position position="304"/>
    </location>
    <ligand>
        <name>IMP</name>
        <dbReference type="ChEBI" id="CHEBI:58053"/>
    </ligand>
</feature>
<feature type="binding site" evidence="11">
    <location>
        <position position="414"/>
    </location>
    <ligand>
        <name>IMP</name>
        <dbReference type="ChEBI" id="CHEBI:58053"/>
    </ligand>
</feature>
<feature type="binding site" evidence="11">
    <location>
        <position position="469"/>
    </location>
    <ligand>
        <name>K(+)</name>
        <dbReference type="ChEBI" id="CHEBI:29103"/>
        <note>ligand shared between two tetrameric partners</note>
    </ligand>
</feature>
<feature type="binding site" evidence="11">
    <location>
        <begin position="299"/>
        <end position="301"/>
    </location>
    <ligand>
        <name>NAD(+)</name>
        <dbReference type="ChEBI" id="CHEBI:57540"/>
    </ligand>
</feature>
<dbReference type="Pfam" id="PF00478">
    <property type="entry name" value="IMPDH"/>
    <property type="match status" value="1"/>
</dbReference>
<comment type="subunit">
    <text evidence="11">Homotetramer.</text>
</comment>
<name>A0ABX1ZDI6_9BACL</name>
<evidence type="ECO:0000256" key="10">
    <source>
        <dbReference type="ARBA" id="ARBA00048028"/>
    </source>
</evidence>
<evidence type="ECO:0000313" key="17">
    <source>
        <dbReference type="Proteomes" id="UP000658690"/>
    </source>
</evidence>
<dbReference type="SMART" id="SM01240">
    <property type="entry name" value="IMPDH"/>
    <property type="match status" value="1"/>
</dbReference>
<feature type="binding site" evidence="11">
    <location>
        <begin position="339"/>
        <end position="341"/>
    </location>
    <ligand>
        <name>IMP</name>
        <dbReference type="ChEBI" id="CHEBI:58053"/>
    </ligand>
</feature>
<feature type="domain" description="CBS" evidence="15">
    <location>
        <begin position="95"/>
        <end position="151"/>
    </location>
</feature>
<dbReference type="PROSITE" id="PS00487">
    <property type="entry name" value="IMP_DH_GMP_RED"/>
    <property type="match status" value="1"/>
</dbReference>
<dbReference type="InterPro" id="IPR005990">
    <property type="entry name" value="IMP_DH"/>
</dbReference>
<feature type="binding site" evidence="11">
    <location>
        <position position="249"/>
    </location>
    <ligand>
        <name>NAD(+)</name>
        <dbReference type="ChEBI" id="CHEBI:57540"/>
    </ligand>
</feature>
<dbReference type="PANTHER" id="PTHR11911">
    <property type="entry name" value="INOSINE-5-MONOPHOSPHATE DEHYDROGENASE RELATED"/>
    <property type="match status" value="1"/>
</dbReference>
<feature type="binding site" description="in other chain" evidence="11">
    <location>
        <position position="306"/>
    </location>
    <ligand>
        <name>K(+)</name>
        <dbReference type="ChEBI" id="CHEBI:29103"/>
        <note>ligand shared between two tetrameric partners</note>
    </ligand>
</feature>
<feature type="binding site" description="in other chain" evidence="11">
    <location>
        <position position="301"/>
    </location>
    <ligand>
        <name>K(+)</name>
        <dbReference type="ChEBI" id="CHEBI:29103"/>
        <note>ligand shared between two tetrameric partners</note>
    </ligand>
</feature>
<keyword evidence="6 11" id="KW-0630">Potassium</keyword>
<comment type="catalytic activity">
    <reaction evidence="10 11 14">
        <text>IMP + NAD(+) + H2O = XMP + NADH + H(+)</text>
        <dbReference type="Rhea" id="RHEA:11708"/>
        <dbReference type="ChEBI" id="CHEBI:15377"/>
        <dbReference type="ChEBI" id="CHEBI:15378"/>
        <dbReference type="ChEBI" id="CHEBI:57464"/>
        <dbReference type="ChEBI" id="CHEBI:57540"/>
        <dbReference type="ChEBI" id="CHEBI:57945"/>
        <dbReference type="ChEBI" id="CHEBI:58053"/>
        <dbReference type="EC" id="1.1.1.205"/>
    </reaction>
</comment>
<dbReference type="InterPro" id="IPR046342">
    <property type="entry name" value="CBS_dom_sf"/>
</dbReference>
<evidence type="ECO:0000256" key="11">
    <source>
        <dbReference type="HAMAP-Rule" id="MF_01964"/>
    </source>
</evidence>
<organism evidence="16 17">
    <name type="scientific">Paenibacillus germinis</name>
    <dbReference type="NCBI Taxonomy" id="2654979"/>
    <lineage>
        <taxon>Bacteria</taxon>
        <taxon>Bacillati</taxon>
        <taxon>Bacillota</taxon>
        <taxon>Bacilli</taxon>
        <taxon>Bacillales</taxon>
        <taxon>Paenibacillaceae</taxon>
        <taxon>Paenibacillus</taxon>
    </lineage>
</organism>
<evidence type="ECO:0000256" key="3">
    <source>
        <dbReference type="ARBA" id="ARBA00022723"/>
    </source>
</evidence>
<dbReference type="PIRSF" id="PIRSF000130">
    <property type="entry name" value="IMPDH"/>
    <property type="match status" value="1"/>
</dbReference>
<keyword evidence="7 11" id="KW-0560">Oxidoreductase</keyword>
<feature type="binding site" evidence="11">
    <location>
        <begin position="386"/>
        <end position="390"/>
    </location>
    <ligand>
        <name>IMP</name>
        <dbReference type="ChEBI" id="CHEBI:58053"/>
    </ligand>
</feature>
<gene>
    <name evidence="11 16" type="primary">guaB</name>
    <name evidence="16" type="ORF">GC102_31870</name>
</gene>
<protein>
    <recommendedName>
        <fullName evidence="11 14">Inosine-5'-monophosphate dehydrogenase</fullName>
        <shortName evidence="11">IMP dehydrogenase</shortName>
        <shortName evidence="11">IMPD</shortName>
        <shortName evidence="11">IMPDH</shortName>
        <ecNumber evidence="11 14">1.1.1.205</ecNumber>
    </recommendedName>
</protein>
<keyword evidence="9 12" id="KW-0129">CBS domain</keyword>
<feature type="active site" description="Thioimidate intermediate" evidence="11">
    <location>
        <position position="306"/>
    </location>
</feature>
<feature type="active site" description="Proton acceptor" evidence="11">
    <location>
        <position position="402"/>
    </location>
</feature>
<dbReference type="Pfam" id="PF00571">
    <property type="entry name" value="CBS"/>
    <property type="match status" value="2"/>
</dbReference>
<evidence type="ECO:0000256" key="6">
    <source>
        <dbReference type="ARBA" id="ARBA00022958"/>
    </source>
</evidence>
<comment type="activity regulation">
    <text evidence="11">Mycophenolic acid (MPA) is a non-competitive inhibitor that prevents formation of the closed enzyme conformation by binding to the same site as the amobile flap. In contrast, mizoribine monophosphate (MZP) is a competitive inhibitor that induces the closed conformation. MPA is a potent inhibitor of mammalian IMPDHs but a poor inhibitor of the bacterial enzymes. MZP is a more potent inhibitor of bacterial IMPDH.</text>
</comment>
<dbReference type="CDD" id="cd04601">
    <property type="entry name" value="CBS_pair_IMPDH"/>
    <property type="match status" value="1"/>
</dbReference>
<comment type="cofactor">
    <cofactor evidence="1 11">
        <name>K(+)</name>
        <dbReference type="ChEBI" id="CHEBI:29103"/>
    </cofactor>
</comment>
<dbReference type="GO" id="GO:0003938">
    <property type="term" value="F:IMP dehydrogenase activity"/>
    <property type="evidence" value="ECO:0007669"/>
    <property type="project" value="UniProtKB-EC"/>
</dbReference>
<keyword evidence="5 11" id="KW-0658">Purine biosynthesis</keyword>
<dbReference type="InterPro" id="IPR000644">
    <property type="entry name" value="CBS_dom"/>
</dbReference>
<dbReference type="SUPFAM" id="SSF51412">
    <property type="entry name" value="Inosine monophosphate dehydrogenase (IMPDH)"/>
    <property type="match status" value="1"/>
</dbReference>
<dbReference type="HAMAP" id="MF_01964">
    <property type="entry name" value="IMPDH"/>
    <property type="match status" value="1"/>
</dbReference>
<dbReference type="InterPro" id="IPR001093">
    <property type="entry name" value="IMP_DH_GMPRt"/>
</dbReference>
<dbReference type="InterPro" id="IPR015875">
    <property type="entry name" value="IMP_DH/GMP_Rdtase_CS"/>
</dbReference>
<comment type="caution">
    <text evidence="16">The sequence shown here is derived from an EMBL/GenBank/DDBJ whole genome shotgun (WGS) entry which is preliminary data.</text>
</comment>
<evidence type="ECO:0000259" key="15">
    <source>
        <dbReference type="PROSITE" id="PS51371"/>
    </source>
</evidence>
<keyword evidence="4 11" id="KW-0332">GMP biosynthesis</keyword>